<keyword evidence="3 4" id="KW-0732">Signal</keyword>
<keyword evidence="6" id="KW-1185">Reference proteome</keyword>
<evidence type="ECO:0000313" key="5">
    <source>
        <dbReference type="EMBL" id="MCP8971274.1"/>
    </source>
</evidence>
<dbReference type="PANTHER" id="PTHR43649:SF34">
    <property type="entry name" value="ABC TRANSPORTER PERIPLASMIC-BINDING PROTEIN YCJN-RELATED"/>
    <property type="match status" value="1"/>
</dbReference>
<feature type="signal peptide" evidence="4">
    <location>
        <begin position="1"/>
        <end position="25"/>
    </location>
</feature>
<dbReference type="EMBL" id="JANCLT010000022">
    <property type="protein sequence ID" value="MCP8971274.1"/>
    <property type="molecule type" value="Genomic_DNA"/>
</dbReference>
<dbReference type="InterPro" id="IPR050490">
    <property type="entry name" value="Bact_solute-bd_prot1"/>
</dbReference>
<proteinExistence type="inferred from homology"/>
<reference evidence="5" key="1">
    <citation type="submission" date="2022-07" db="EMBL/GenBank/DDBJ databases">
        <authorList>
            <person name="Li W.-J."/>
            <person name="Deng Q.-Q."/>
        </authorList>
    </citation>
    <scope>NUCLEOTIDE SEQUENCE</scope>
    <source>
        <strain evidence="5">SYSU M60031</strain>
    </source>
</reference>
<gene>
    <name evidence="5" type="ORF">NK662_22400</name>
</gene>
<evidence type="ECO:0000256" key="2">
    <source>
        <dbReference type="ARBA" id="ARBA00022448"/>
    </source>
</evidence>
<organism evidence="5 6">
    <name type="scientific">Ectobacillus ponti</name>
    <dbReference type="NCBI Taxonomy" id="2961894"/>
    <lineage>
        <taxon>Bacteria</taxon>
        <taxon>Bacillati</taxon>
        <taxon>Bacillota</taxon>
        <taxon>Bacilli</taxon>
        <taxon>Bacillales</taxon>
        <taxon>Bacillaceae</taxon>
        <taxon>Ectobacillus</taxon>
    </lineage>
</organism>
<dbReference type="AlphaFoldDB" id="A0AA42BT63"/>
<comment type="similarity">
    <text evidence="1">Belongs to the bacterial solute-binding protein 1 family.</text>
</comment>
<accession>A0AA42BT63</accession>
<name>A0AA42BT63_9BACI</name>
<keyword evidence="2" id="KW-0813">Transport</keyword>
<dbReference type="PANTHER" id="PTHR43649">
    <property type="entry name" value="ARABINOSE-BINDING PROTEIN-RELATED"/>
    <property type="match status" value="1"/>
</dbReference>
<comment type="caution">
    <text evidence="5">The sequence shown here is derived from an EMBL/GenBank/DDBJ whole genome shotgun (WGS) entry which is preliminary data.</text>
</comment>
<dbReference type="SUPFAM" id="SSF53850">
    <property type="entry name" value="Periplasmic binding protein-like II"/>
    <property type="match status" value="1"/>
</dbReference>
<evidence type="ECO:0000313" key="6">
    <source>
        <dbReference type="Proteomes" id="UP001156102"/>
    </source>
</evidence>
<protein>
    <submittedName>
        <fullName evidence="5">ABC transporter substrate-binding protein</fullName>
    </submittedName>
</protein>
<evidence type="ECO:0000256" key="3">
    <source>
        <dbReference type="ARBA" id="ARBA00022729"/>
    </source>
</evidence>
<dbReference type="RefSeq" id="WP_254761201.1">
    <property type="nucleotide sequence ID" value="NZ_JANCLT010000022.1"/>
</dbReference>
<sequence>MGNKFGFLKKSAIVGVVAALTIPLAACGGGSTKNEAGSNGSKVKIILTNGKGEIDKQFKDAAKEFMTANPNIQVDVNSVAVGDSLNIYDKLTSSGKVVTMAMFSPYDAVNKYKDVGIDLSGEKWNADTKDAVKNSDGKVIGFPFAIEGMGLVYNQQVLDKAVGGTFDPFTINTRDKLKALLDKIKASGVEYPVAYQTEAWSVANHYSSLFLNQEKEPTKITDDLKAGKFDLAKNETWNGYYDTLDLLTSKTYNKFGERPLGQYYDTAHVAVGKGDSAILFNGNWAFDSLKAVSGTKFGFMPVPVDNNESNELNNKIAAGATQVMVINKKASKEQQDAAKKFLDWLVYDKAGQDFVVNKAQIISAFKNNPNKVTNPLGVAISDALAAGKTMPFTTNYVNTGDWTTILGPEVQKYIGKQSSRADLAKAFETYYKNQK</sequence>
<evidence type="ECO:0000256" key="1">
    <source>
        <dbReference type="ARBA" id="ARBA00008520"/>
    </source>
</evidence>
<evidence type="ECO:0000256" key="4">
    <source>
        <dbReference type="SAM" id="SignalP"/>
    </source>
</evidence>
<feature type="chain" id="PRO_5041247292" evidence="4">
    <location>
        <begin position="26"/>
        <end position="435"/>
    </location>
</feature>
<dbReference type="Proteomes" id="UP001156102">
    <property type="component" value="Unassembled WGS sequence"/>
</dbReference>
<dbReference type="Gene3D" id="3.40.190.10">
    <property type="entry name" value="Periplasmic binding protein-like II"/>
    <property type="match status" value="2"/>
</dbReference>